<feature type="transmembrane region" description="Helical" evidence="2">
    <location>
        <begin position="12"/>
        <end position="29"/>
    </location>
</feature>
<evidence type="ECO:0000256" key="2">
    <source>
        <dbReference type="SAM" id="Phobius"/>
    </source>
</evidence>
<feature type="region of interest" description="Disordered" evidence="1">
    <location>
        <begin position="54"/>
        <end position="145"/>
    </location>
</feature>
<keyword evidence="2" id="KW-0812">Transmembrane</keyword>
<keyword evidence="2" id="KW-0472">Membrane</keyword>
<proteinExistence type="predicted"/>
<protein>
    <recommendedName>
        <fullName evidence="4">Excalibur calcium-binding domain-containing protein</fullName>
    </recommendedName>
</protein>
<keyword evidence="2" id="KW-1133">Transmembrane helix</keyword>
<evidence type="ECO:0000256" key="1">
    <source>
        <dbReference type="SAM" id="MobiDB-lite"/>
    </source>
</evidence>
<evidence type="ECO:0008006" key="4">
    <source>
        <dbReference type="Google" id="ProtNLM"/>
    </source>
</evidence>
<feature type="compositionally biased region" description="Low complexity" evidence="1">
    <location>
        <begin position="86"/>
        <end position="118"/>
    </location>
</feature>
<sequence length="161" mass="16773">MRYRMGSVVSKLVMVGLVLVAGFVLRVTYEQIAYPSKPAVAQADLYDCASFGSQESAQAELDRDPSDPNNLDPDGNGRACDDYAYGAASSVSASSPSPISASPSSASPGSGASTSASAPPKPQQIYRLFESGGPRNGPVPLMADGECPVEFPVKHKGFCHQ</sequence>
<name>A0A6J4RBK4_9ACTN</name>
<dbReference type="EMBL" id="CADCVF010000060">
    <property type="protein sequence ID" value="CAA9463061.1"/>
    <property type="molecule type" value="Genomic_DNA"/>
</dbReference>
<evidence type="ECO:0000313" key="3">
    <source>
        <dbReference type="EMBL" id="CAA9463061.1"/>
    </source>
</evidence>
<reference evidence="3" key="1">
    <citation type="submission" date="2020-02" db="EMBL/GenBank/DDBJ databases">
        <authorList>
            <person name="Meier V. D."/>
        </authorList>
    </citation>
    <scope>NUCLEOTIDE SEQUENCE</scope>
    <source>
        <strain evidence="3">AVDCRST_MAG58</strain>
    </source>
</reference>
<dbReference type="AlphaFoldDB" id="A0A6J4RBK4"/>
<gene>
    <name evidence="3" type="ORF">AVDCRST_MAG58-2859</name>
</gene>
<accession>A0A6J4RBK4</accession>
<organism evidence="3">
    <name type="scientific">uncultured Rubrobacteraceae bacterium</name>
    <dbReference type="NCBI Taxonomy" id="349277"/>
    <lineage>
        <taxon>Bacteria</taxon>
        <taxon>Bacillati</taxon>
        <taxon>Actinomycetota</taxon>
        <taxon>Rubrobacteria</taxon>
        <taxon>Rubrobacterales</taxon>
        <taxon>Rubrobacteraceae</taxon>
        <taxon>environmental samples</taxon>
    </lineage>
</organism>